<name>A0AAV4PTA2_9ARAC</name>
<keyword evidence="2" id="KW-1185">Reference proteome</keyword>
<sequence length="303" mass="36556">MWYFLSKDDYGTLLNRLIENRDKCGYKYQEIFGKYWLQSPASFKECTIKKEWNSAGVLSELFKFEDVENIKLILRDTSAFDKERLIRSNTGVRMCHKFIIHDQWHLLRLYIQECVLSSEAVVKLKQDYEEFLKFYGLVQDKWRKPKWDNFYQILDDTRMVIIKNGECSTMQVDESKAKYNNKRKSVNRITMKKRRTSQPAVKINYLNVKSRFAFVLIDLKKTIDHKKTAELLVRGHEPDIDERYSYLFNSVCYQTKAVGSLKQDFEELMNTQYRIGQIKERQRKWDRFYPILEDSRMKRVRDD</sequence>
<accession>A0AAV4PTA2</accession>
<reference evidence="1 2" key="1">
    <citation type="submission" date="2021-06" db="EMBL/GenBank/DDBJ databases">
        <title>Caerostris darwini draft genome.</title>
        <authorList>
            <person name="Kono N."/>
            <person name="Arakawa K."/>
        </authorList>
    </citation>
    <scope>NUCLEOTIDE SEQUENCE [LARGE SCALE GENOMIC DNA]</scope>
</reference>
<evidence type="ECO:0008006" key="3">
    <source>
        <dbReference type="Google" id="ProtNLM"/>
    </source>
</evidence>
<dbReference type="Proteomes" id="UP001054837">
    <property type="component" value="Unassembled WGS sequence"/>
</dbReference>
<evidence type="ECO:0000313" key="1">
    <source>
        <dbReference type="EMBL" id="GIX99029.1"/>
    </source>
</evidence>
<gene>
    <name evidence="1" type="primary">Wcon_00664</name>
    <name evidence="1" type="ORF">CDAR_518961</name>
</gene>
<evidence type="ECO:0000313" key="2">
    <source>
        <dbReference type="Proteomes" id="UP001054837"/>
    </source>
</evidence>
<organism evidence="1 2">
    <name type="scientific">Caerostris darwini</name>
    <dbReference type="NCBI Taxonomy" id="1538125"/>
    <lineage>
        <taxon>Eukaryota</taxon>
        <taxon>Metazoa</taxon>
        <taxon>Ecdysozoa</taxon>
        <taxon>Arthropoda</taxon>
        <taxon>Chelicerata</taxon>
        <taxon>Arachnida</taxon>
        <taxon>Araneae</taxon>
        <taxon>Araneomorphae</taxon>
        <taxon>Entelegynae</taxon>
        <taxon>Araneoidea</taxon>
        <taxon>Araneidae</taxon>
        <taxon>Caerostris</taxon>
    </lineage>
</organism>
<proteinExistence type="predicted"/>
<comment type="caution">
    <text evidence="1">The sequence shown here is derived from an EMBL/GenBank/DDBJ whole genome shotgun (WGS) entry which is preliminary data.</text>
</comment>
<dbReference type="EMBL" id="BPLQ01003263">
    <property type="protein sequence ID" value="GIX99029.1"/>
    <property type="molecule type" value="Genomic_DNA"/>
</dbReference>
<dbReference type="AlphaFoldDB" id="A0AAV4PTA2"/>
<protein>
    <recommendedName>
        <fullName evidence="3">Transposase</fullName>
    </recommendedName>
</protein>